<comment type="caution">
    <text evidence="4">The sequence shown here is derived from an EMBL/GenBank/DDBJ whole genome shotgun (WGS) entry which is preliminary data.</text>
</comment>
<feature type="compositionally biased region" description="Basic and acidic residues" evidence="2">
    <location>
        <begin position="90"/>
        <end position="109"/>
    </location>
</feature>
<accession>A0ABD6E226</accession>
<reference evidence="4 5" key="1">
    <citation type="submission" date="2024-08" db="EMBL/GenBank/DDBJ databases">
        <title>Gnathostoma spinigerum genome.</title>
        <authorList>
            <person name="Gonzalez-Bertolin B."/>
            <person name="Monzon S."/>
            <person name="Zaballos A."/>
            <person name="Jimenez P."/>
            <person name="Dekumyoy P."/>
            <person name="Varona S."/>
            <person name="Cuesta I."/>
            <person name="Sumanam S."/>
            <person name="Adisakwattana P."/>
            <person name="Gasser R.B."/>
            <person name="Hernandez-Gonzalez A."/>
            <person name="Young N.D."/>
            <person name="Perteguer M.J."/>
        </authorList>
    </citation>
    <scope>NUCLEOTIDE SEQUENCE [LARGE SCALE GENOMIC DNA]</scope>
    <source>
        <strain evidence="4">AL3</strain>
        <tissue evidence="4">Liver</tissue>
    </source>
</reference>
<organism evidence="4 5">
    <name type="scientific">Gnathostoma spinigerum</name>
    <dbReference type="NCBI Taxonomy" id="75299"/>
    <lineage>
        <taxon>Eukaryota</taxon>
        <taxon>Metazoa</taxon>
        <taxon>Ecdysozoa</taxon>
        <taxon>Nematoda</taxon>
        <taxon>Chromadorea</taxon>
        <taxon>Rhabditida</taxon>
        <taxon>Spirurina</taxon>
        <taxon>Gnathostomatomorpha</taxon>
        <taxon>Gnathostomatoidea</taxon>
        <taxon>Gnathostomatidae</taxon>
        <taxon>Gnathostoma</taxon>
    </lineage>
</organism>
<keyword evidence="5" id="KW-1185">Reference proteome</keyword>
<dbReference type="Gene3D" id="1.20.5.340">
    <property type="match status" value="1"/>
</dbReference>
<sequence>MTSKSTARERGCQNCSAQNNCPATTFSISSVQEEMTNQDENFARINKERKRQEEINRKMMEDLQSEEDKVSRVQRLKVKLEQQLDDEDKEREREKRIRQDLEKAKRKTDDDLKVALENAEEIIKQKHDVELNFKKKETDLQMTSSKLNEEMATVGRLPKQVKDQEMRCKVSMINKES</sequence>
<proteinExistence type="predicted"/>
<evidence type="ECO:0000256" key="1">
    <source>
        <dbReference type="ARBA" id="ARBA00023054"/>
    </source>
</evidence>
<dbReference type="InterPro" id="IPR002928">
    <property type="entry name" value="Myosin_tail"/>
</dbReference>
<dbReference type="SUPFAM" id="SSF90257">
    <property type="entry name" value="Myosin rod fragments"/>
    <property type="match status" value="1"/>
</dbReference>
<gene>
    <name evidence="4" type="ORF">AB6A40_000377</name>
</gene>
<evidence type="ECO:0000313" key="5">
    <source>
        <dbReference type="Proteomes" id="UP001608902"/>
    </source>
</evidence>
<name>A0ABD6E226_9BILA</name>
<dbReference type="Pfam" id="PF01576">
    <property type="entry name" value="Myosin_tail_1"/>
    <property type="match status" value="1"/>
</dbReference>
<dbReference type="AlphaFoldDB" id="A0ABD6E226"/>
<dbReference type="EMBL" id="JBGFUD010000103">
    <property type="protein sequence ID" value="MFH4973668.1"/>
    <property type="molecule type" value="Genomic_DNA"/>
</dbReference>
<dbReference type="Proteomes" id="UP001608902">
    <property type="component" value="Unassembled WGS sequence"/>
</dbReference>
<evidence type="ECO:0000313" key="4">
    <source>
        <dbReference type="EMBL" id="MFH4973668.1"/>
    </source>
</evidence>
<evidence type="ECO:0000259" key="3">
    <source>
        <dbReference type="Pfam" id="PF01576"/>
    </source>
</evidence>
<evidence type="ECO:0000256" key="2">
    <source>
        <dbReference type="SAM" id="MobiDB-lite"/>
    </source>
</evidence>
<protein>
    <recommendedName>
        <fullName evidence="3">Myosin tail domain-containing protein</fullName>
    </recommendedName>
</protein>
<feature type="domain" description="Myosin tail" evidence="3">
    <location>
        <begin position="31"/>
        <end position="166"/>
    </location>
</feature>
<keyword evidence="1" id="KW-0175">Coiled coil</keyword>
<feature type="region of interest" description="Disordered" evidence="2">
    <location>
        <begin position="80"/>
        <end position="109"/>
    </location>
</feature>